<dbReference type="InterPro" id="IPR042185">
    <property type="entry name" value="Serpin_sf_2"/>
</dbReference>
<sequence length="370" mass="40956">MTSEKTPSVVDTINQLGWNLAIQICEKESLSAGIAISPLSITIALGMLAGGADEAKCRQLCEKLGLEEPDKVISELSTIQAALTTALDTGRQFTTANAMFADNSSEVVPTYIEYLKQFDAHLDCSFTRLEDGTNLINGWISQQTNGLIPSMLSRQTLSQANMVLINALVFKAAWQKKFDRKNTIKDFPFHTSDHRTDPVEMMFFHREEVLISKDSAYTAIRLPYASNAGSQWSFIAYLPSDGCSPLQILRTICRDGTPRQFVQTKLLQFGLPKFNLRTQEDIAQKLKDLGYPISGTFPRISYSFMVQRIIHSVAILLDENGTEAAAATAVVLKRSLPTHLPSVVFDRPFVFSIVAEDVDLVLFTGIFSVG</sequence>
<protein>
    <submittedName>
        <fullName evidence="4">Proteinase inhibitor I4</fullName>
    </submittedName>
</protein>
<dbReference type="GO" id="GO:0004867">
    <property type="term" value="F:serine-type endopeptidase inhibitor activity"/>
    <property type="evidence" value="ECO:0007669"/>
    <property type="project" value="InterPro"/>
</dbReference>
<dbReference type="RefSeq" id="XP_056760075.1">
    <property type="nucleotide sequence ID" value="XM_056915321.1"/>
</dbReference>
<accession>A0AAD6BUY3</accession>
<dbReference type="SUPFAM" id="SSF56574">
    <property type="entry name" value="Serpins"/>
    <property type="match status" value="1"/>
</dbReference>
<gene>
    <name evidence="4" type="ORF">N7458_011939</name>
</gene>
<name>A0AAD6BUY3_9EURO</name>
<dbReference type="EMBL" id="JAPVEA010000009">
    <property type="protein sequence ID" value="KAJ5432783.1"/>
    <property type="molecule type" value="Genomic_DNA"/>
</dbReference>
<dbReference type="InterPro" id="IPR023796">
    <property type="entry name" value="Serpin_dom"/>
</dbReference>
<proteinExistence type="inferred from homology"/>
<dbReference type="SMART" id="SM00093">
    <property type="entry name" value="SERPIN"/>
    <property type="match status" value="1"/>
</dbReference>
<dbReference type="PROSITE" id="PS00284">
    <property type="entry name" value="SERPIN"/>
    <property type="match status" value="1"/>
</dbReference>
<dbReference type="InterPro" id="IPR023795">
    <property type="entry name" value="Serpin_CS"/>
</dbReference>
<dbReference type="Proteomes" id="UP001213681">
    <property type="component" value="Unassembled WGS sequence"/>
</dbReference>
<dbReference type="AlphaFoldDB" id="A0AAD6BUY3"/>
<dbReference type="PANTHER" id="PTHR11461">
    <property type="entry name" value="SERINE PROTEASE INHIBITOR, SERPIN"/>
    <property type="match status" value="1"/>
</dbReference>
<comment type="similarity">
    <text evidence="1 2">Belongs to the serpin family.</text>
</comment>
<reference evidence="4" key="1">
    <citation type="submission" date="2022-12" db="EMBL/GenBank/DDBJ databases">
        <authorList>
            <person name="Petersen C."/>
        </authorList>
    </citation>
    <scope>NUCLEOTIDE SEQUENCE</scope>
    <source>
        <strain evidence="4">IBT 16125</strain>
    </source>
</reference>
<dbReference type="Gene3D" id="2.30.39.10">
    <property type="entry name" value="Alpha-1-antitrypsin, domain 1"/>
    <property type="match status" value="1"/>
</dbReference>
<evidence type="ECO:0000256" key="2">
    <source>
        <dbReference type="RuleBase" id="RU000411"/>
    </source>
</evidence>
<dbReference type="Gene3D" id="3.30.497.10">
    <property type="entry name" value="Antithrombin, subunit I, domain 2"/>
    <property type="match status" value="1"/>
</dbReference>
<dbReference type="PANTHER" id="PTHR11461:SF211">
    <property type="entry name" value="GH10112P-RELATED"/>
    <property type="match status" value="1"/>
</dbReference>
<dbReference type="InterPro" id="IPR036186">
    <property type="entry name" value="Serpin_sf"/>
</dbReference>
<evidence type="ECO:0000259" key="3">
    <source>
        <dbReference type="SMART" id="SM00093"/>
    </source>
</evidence>
<evidence type="ECO:0000313" key="5">
    <source>
        <dbReference type="Proteomes" id="UP001213681"/>
    </source>
</evidence>
<evidence type="ECO:0000256" key="1">
    <source>
        <dbReference type="ARBA" id="ARBA00009500"/>
    </source>
</evidence>
<keyword evidence="5" id="KW-1185">Reference proteome</keyword>
<dbReference type="GeneID" id="81605564"/>
<dbReference type="InterPro" id="IPR000215">
    <property type="entry name" value="Serpin_fam"/>
</dbReference>
<dbReference type="Pfam" id="PF00079">
    <property type="entry name" value="Serpin"/>
    <property type="match status" value="1"/>
</dbReference>
<dbReference type="InterPro" id="IPR042178">
    <property type="entry name" value="Serpin_sf_1"/>
</dbReference>
<evidence type="ECO:0000313" key="4">
    <source>
        <dbReference type="EMBL" id="KAJ5432783.1"/>
    </source>
</evidence>
<dbReference type="CDD" id="cd00172">
    <property type="entry name" value="serpin"/>
    <property type="match status" value="1"/>
</dbReference>
<comment type="caution">
    <text evidence="4">The sequence shown here is derived from an EMBL/GenBank/DDBJ whole genome shotgun (WGS) entry which is preliminary data.</text>
</comment>
<organism evidence="4 5">
    <name type="scientific">Penicillium daleae</name>
    <dbReference type="NCBI Taxonomy" id="63821"/>
    <lineage>
        <taxon>Eukaryota</taxon>
        <taxon>Fungi</taxon>
        <taxon>Dikarya</taxon>
        <taxon>Ascomycota</taxon>
        <taxon>Pezizomycotina</taxon>
        <taxon>Eurotiomycetes</taxon>
        <taxon>Eurotiomycetidae</taxon>
        <taxon>Eurotiales</taxon>
        <taxon>Aspergillaceae</taxon>
        <taxon>Penicillium</taxon>
    </lineage>
</organism>
<reference evidence="4" key="2">
    <citation type="journal article" date="2023" name="IMA Fungus">
        <title>Comparative genomic study of the Penicillium genus elucidates a diverse pangenome and 15 lateral gene transfer events.</title>
        <authorList>
            <person name="Petersen C."/>
            <person name="Sorensen T."/>
            <person name="Nielsen M.R."/>
            <person name="Sondergaard T.E."/>
            <person name="Sorensen J.L."/>
            <person name="Fitzpatrick D.A."/>
            <person name="Frisvad J.C."/>
            <person name="Nielsen K.L."/>
        </authorList>
    </citation>
    <scope>NUCLEOTIDE SEQUENCE</scope>
    <source>
        <strain evidence="4">IBT 16125</strain>
    </source>
</reference>
<feature type="domain" description="Serpin" evidence="3">
    <location>
        <begin position="18"/>
        <end position="370"/>
    </location>
</feature>